<dbReference type="InterPro" id="IPR050072">
    <property type="entry name" value="Peptidase_M20A"/>
</dbReference>
<dbReference type="AlphaFoldDB" id="A0A6C0GJS5"/>
<dbReference type="Pfam" id="PF07687">
    <property type="entry name" value="M20_dimer"/>
    <property type="match status" value="1"/>
</dbReference>
<dbReference type="Pfam" id="PF01546">
    <property type="entry name" value="Peptidase_M20"/>
    <property type="match status" value="1"/>
</dbReference>
<evidence type="ECO:0000256" key="4">
    <source>
        <dbReference type="ARBA" id="ARBA00022833"/>
    </source>
</evidence>
<dbReference type="PANTHER" id="PTHR43808:SF17">
    <property type="entry name" value="PEPTIDASE M20"/>
    <property type="match status" value="1"/>
</dbReference>
<protein>
    <submittedName>
        <fullName evidence="7">M20/M25/M40 family metallo-hydrolase</fullName>
    </submittedName>
</protein>
<evidence type="ECO:0000313" key="7">
    <source>
        <dbReference type="EMBL" id="QHT67933.1"/>
    </source>
</evidence>
<dbReference type="RefSeq" id="WP_162443954.1">
    <property type="nucleotide sequence ID" value="NZ_CP048222.1"/>
</dbReference>
<dbReference type="PANTHER" id="PTHR43808">
    <property type="entry name" value="ACETYLORNITHINE DEACETYLASE"/>
    <property type="match status" value="1"/>
</dbReference>
<name>A0A6C0GJS5_9BACT</name>
<evidence type="ECO:0000259" key="6">
    <source>
        <dbReference type="Pfam" id="PF07687"/>
    </source>
</evidence>
<evidence type="ECO:0000256" key="5">
    <source>
        <dbReference type="SAM" id="SignalP"/>
    </source>
</evidence>
<dbReference type="EMBL" id="CP048222">
    <property type="protein sequence ID" value="QHT67933.1"/>
    <property type="molecule type" value="Genomic_DNA"/>
</dbReference>
<feature type="domain" description="Peptidase M20 dimerisation" evidence="6">
    <location>
        <begin position="229"/>
        <end position="329"/>
    </location>
</feature>
<comment type="cofactor">
    <cofactor evidence="1">
        <name>Zn(2+)</name>
        <dbReference type="ChEBI" id="CHEBI:29105"/>
    </cofactor>
</comment>
<organism evidence="7 8">
    <name type="scientific">Rhodocytophaga rosea</name>
    <dbReference type="NCBI Taxonomy" id="2704465"/>
    <lineage>
        <taxon>Bacteria</taxon>
        <taxon>Pseudomonadati</taxon>
        <taxon>Bacteroidota</taxon>
        <taxon>Cytophagia</taxon>
        <taxon>Cytophagales</taxon>
        <taxon>Rhodocytophagaceae</taxon>
        <taxon>Rhodocytophaga</taxon>
    </lineage>
</organism>
<keyword evidence="8" id="KW-1185">Reference proteome</keyword>
<evidence type="ECO:0000256" key="1">
    <source>
        <dbReference type="ARBA" id="ARBA00001947"/>
    </source>
</evidence>
<evidence type="ECO:0000256" key="2">
    <source>
        <dbReference type="ARBA" id="ARBA00022723"/>
    </source>
</evidence>
<keyword evidence="2" id="KW-0479">Metal-binding</keyword>
<gene>
    <name evidence="7" type="ORF">GXP67_15445</name>
</gene>
<dbReference type="InterPro" id="IPR002933">
    <property type="entry name" value="Peptidase_M20"/>
</dbReference>
<keyword evidence="5" id="KW-0732">Signal</keyword>
<dbReference type="Gene3D" id="3.30.70.360">
    <property type="match status" value="1"/>
</dbReference>
<accession>A0A6C0GJS5</accession>
<reference evidence="7 8" key="1">
    <citation type="submission" date="2020-01" db="EMBL/GenBank/DDBJ databases">
        <authorList>
            <person name="Kim M.K."/>
        </authorList>
    </citation>
    <scope>NUCLEOTIDE SEQUENCE [LARGE SCALE GENOMIC DNA]</scope>
    <source>
        <strain evidence="7 8">172606-1</strain>
    </source>
</reference>
<evidence type="ECO:0000256" key="3">
    <source>
        <dbReference type="ARBA" id="ARBA00022801"/>
    </source>
</evidence>
<sequence length="440" mass="47632">MKNKLLILLASFLYTLSVQAQDADEGPQENVTVAVNKRYTTEMNNLAKRPAVKQAFQVILELEPQTTRELIMLTEIPAPPFKEEIRAQKYAQMLKEAGADSVWIDEVGNVIAKRKGHSGKSTVALDAHLDTVFPEGTDVKVKQKGDTLFAPGIGDDTRGLIMVLTVLRGLEKANIETEADVLFIGTVGEEGLGDLRGVKHLFSENGPKIDSWIAVDGGELGGIAHRGLGSHRYRVTFKGPGGHSWGAFGMANPHNALSRAVYHFTTEADKFTREGIKTSYNVGRIGGGTSVNSIPFESWMEVDMRSESPEKLQGVDDILQKAIQKGLKEENQAKRRGPDLTVDIKMVGDRPSGKTDPTITLVQRTMASVQYFNAKPELRAGSTDSNIPISKGVPAVTIGRGGVGGGAHSLGEWWMNKDGHLAIQQALLLVLAEAGMAKGK</sequence>
<dbReference type="InterPro" id="IPR036264">
    <property type="entry name" value="Bact_exopeptidase_dim_dom"/>
</dbReference>
<dbReference type="InterPro" id="IPR001261">
    <property type="entry name" value="ArgE/DapE_CS"/>
</dbReference>
<keyword evidence="3 7" id="KW-0378">Hydrolase</keyword>
<dbReference type="PROSITE" id="PS00758">
    <property type="entry name" value="ARGE_DAPE_CPG2_1"/>
    <property type="match status" value="1"/>
</dbReference>
<proteinExistence type="predicted"/>
<dbReference type="InterPro" id="IPR011650">
    <property type="entry name" value="Peptidase_M20_dimer"/>
</dbReference>
<evidence type="ECO:0000313" key="8">
    <source>
        <dbReference type="Proteomes" id="UP000480178"/>
    </source>
</evidence>
<dbReference type="Gene3D" id="3.40.630.10">
    <property type="entry name" value="Zn peptidases"/>
    <property type="match status" value="1"/>
</dbReference>
<dbReference type="SUPFAM" id="SSF53187">
    <property type="entry name" value="Zn-dependent exopeptidases"/>
    <property type="match status" value="1"/>
</dbReference>
<dbReference type="SUPFAM" id="SSF55031">
    <property type="entry name" value="Bacterial exopeptidase dimerisation domain"/>
    <property type="match status" value="1"/>
</dbReference>
<keyword evidence="4" id="KW-0862">Zinc</keyword>
<dbReference type="KEGG" id="rhoz:GXP67_15445"/>
<feature type="signal peptide" evidence="5">
    <location>
        <begin position="1"/>
        <end position="20"/>
    </location>
</feature>
<feature type="chain" id="PRO_5025349655" evidence="5">
    <location>
        <begin position="21"/>
        <end position="440"/>
    </location>
</feature>
<dbReference type="GO" id="GO:0016787">
    <property type="term" value="F:hydrolase activity"/>
    <property type="evidence" value="ECO:0007669"/>
    <property type="project" value="UniProtKB-KW"/>
</dbReference>
<dbReference type="Proteomes" id="UP000480178">
    <property type="component" value="Chromosome"/>
</dbReference>
<dbReference type="GO" id="GO:0046872">
    <property type="term" value="F:metal ion binding"/>
    <property type="evidence" value="ECO:0007669"/>
    <property type="project" value="UniProtKB-KW"/>
</dbReference>